<gene>
    <name evidence="1" type="primary">queF</name>
    <name evidence="1" type="ORF">NCTC10005_02294</name>
</gene>
<dbReference type="AlphaFoldDB" id="A0A377LVS7"/>
<dbReference type="EMBL" id="UGJB01000004">
    <property type="protein sequence ID" value="STQ09581.1"/>
    <property type="molecule type" value="Genomic_DNA"/>
</dbReference>
<keyword evidence="1" id="KW-0560">Oxidoreductase</keyword>
<proteinExistence type="predicted"/>
<organism evidence="1 2">
    <name type="scientific">Enterobacter cloacae</name>
    <dbReference type="NCBI Taxonomy" id="550"/>
    <lineage>
        <taxon>Bacteria</taxon>
        <taxon>Pseudomonadati</taxon>
        <taxon>Pseudomonadota</taxon>
        <taxon>Gammaproteobacteria</taxon>
        <taxon>Enterobacterales</taxon>
        <taxon>Enterobacteriaceae</taxon>
        <taxon>Enterobacter</taxon>
        <taxon>Enterobacter cloacae complex</taxon>
    </lineage>
</organism>
<protein>
    <submittedName>
        <fullName evidence="1">7-cyano-7-deazaguanine reductase</fullName>
        <ecNumber evidence="1">1.7.1.13</ecNumber>
    </submittedName>
</protein>
<evidence type="ECO:0000313" key="1">
    <source>
        <dbReference type="EMBL" id="STQ09581.1"/>
    </source>
</evidence>
<sequence>MDNYEFSAGYLENAASGKIVEETLVSHLLKSNCLITHQPDWGSVQISIAGPKLTGKSCCAIWCRSAITTNSTSSAWSASSAIFSASGQPETLSGVRALHPSWRAGY</sequence>
<dbReference type="InterPro" id="IPR043133">
    <property type="entry name" value="GTP-CH-I_C/QueF"/>
</dbReference>
<dbReference type="Proteomes" id="UP000255106">
    <property type="component" value="Unassembled WGS sequence"/>
</dbReference>
<name>A0A377LVS7_ENTCL</name>
<dbReference type="Gene3D" id="3.30.1130.10">
    <property type="match status" value="1"/>
</dbReference>
<evidence type="ECO:0000313" key="2">
    <source>
        <dbReference type="Proteomes" id="UP000255106"/>
    </source>
</evidence>
<reference evidence="1 2" key="1">
    <citation type="submission" date="2018-06" db="EMBL/GenBank/DDBJ databases">
        <authorList>
            <consortium name="Pathogen Informatics"/>
            <person name="Doyle S."/>
        </authorList>
    </citation>
    <scope>NUCLEOTIDE SEQUENCE [LARGE SCALE GENOMIC DNA]</scope>
    <source>
        <strain evidence="1 2">NCTC10005</strain>
    </source>
</reference>
<dbReference type="GO" id="GO:0033739">
    <property type="term" value="F:preQ1 synthase activity"/>
    <property type="evidence" value="ECO:0007669"/>
    <property type="project" value="UniProtKB-EC"/>
</dbReference>
<dbReference type="EC" id="1.7.1.13" evidence="1"/>
<accession>A0A377LVS7</accession>